<dbReference type="Proteomes" id="UP000288086">
    <property type="component" value="Unassembled WGS sequence"/>
</dbReference>
<dbReference type="GO" id="GO:0009225">
    <property type="term" value="P:nucleotide-sugar metabolic process"/>
    <property type="evidence" value="ECO:0007669"/>
    <property type="project" value="InterPro"/>
</dbReference>
<dbReference type="InterPro" id="IPR005888">
    <property type="entry name" value="dTDP_Gluc_deHydtase"/>
</dbReference>
<evidence type="ECO:0000256" key="4">
    <source>
        <dbReference type="ARBA" id="ARBA00011990"/>
    </source>
</evidence>
<keyword evidence="5" id="KW-0520">NAD</keyword>
<dbReference type="AlphaFoldDB" id="A0A444J2Z8"/>
<dbReference type="GO" id="GO:0008460">
    <property type="term" value="F:dTDP-glucose 4,6-dehydratase activity"/>
    <property type="evidence" value="ECO:0007669"/>
    <property type="project" value="UniProtKB-EC"/>
</dbReference>
<dbReference type="CDD" id="cd05246">
    <property type="entry name" value="dTDP_GD_SDR_e"/>
    <property type="match status" value="1"/>
</dbReference>
<organism evidence="9 10">
    <name type="scientific">Candidatus Electrothrix communis</name>
    <dbReference type="NCBI Taxonomy" id="1859133"/>
    <lineage>
        <taxon>Bacteria</taxon>
        <taxon>Pseudomonadati</taxon>
        <taxon>Thermodesulfobacteriota</taxon>
        <taxon>Desulfobulbia</taxon>
        <taxon>Desulfobulbales</taxon>
        <taxon>Desulfobulbaceae</taxon>
        <taxon>Candidatus Electrothrix</taxon>
    </lineage>
</organism>
<evidence type="ECO:0000313" key="10">
    <source>
        <dbReference type="Proteomes" id="UP000288086"/>
    </source>
</evidence>
<dbReference type="PANTHER" id="PTHR43000">
    <property type="entry name" value="DTDP-D-GLUCOSE 4,6-DEHYDRATASE-RELATED"/>
    <property type="match status" value="1"/>
</dbReference>
<comment type="cofactor">
    <cofactor evidence="2 7">
        <name>NAD(+)</name>
        <dbReference type="ChEBI" id="CHEBI:57540"/>
    </cofactor>
</comment>
<comment type="caution">
    <text evidence="9">The sequence shown here is derived from an EMBL/GenBank/DDBJ whole genome shotgun (WGS) entry which is preliminary data.</text>
</comment>
<dbReference type="FunFam" id="3.40.50.720:FF:000304">
    <property type="entry name" value="UDP-glucose 4,6-dehydratase"/>
    <property type="match status" value="1"/>
</dbReference>
<comment type="catalytic activity">
    <reaction evidence="1 7">
        <text>dTDP-alpha-D-glucose = dTDP-4-dehydro-6-deoxy-alpha-D-glucose + H2O</text>
        <dbReference type="Rhea" id="RHEA:17221"/>
        <dbReference type="ChEBI" id="CHEBI:15377"/>
        <dbReference type="ChEBI" id="CHEBI:57477"/>
        <dbReference type="ChEBI" id="CHEBI:57649"/>
        <dbReference type="EC" id="4.2.1.46"/>
    </reaction>
</comment>
<evidence type="ECO:0000256" key="5">
    <source>
        <dbReference type="ARBA" id="ARBA00023027"/>
    </source>
</evidence>
<protein>
    <recommendedName>
        <fullName evidence="4 7">dTDP-glucose 4,6-dehydratase</fullName>
        <ecNumber evidence="4 7">4.2.1.46</ecNumber>
    </recommendedName>
</protein>
<name>A0A444J2Z8_9BACT</name>
<dbReference type="InterPro" id="IPR016040">
    <property type="entry name" value="NAD(P)-bd_dom"/>
</dbReference>
<evidence type="ECO:0000256" key="7">
    <source>
        <dbReference type="RuleBase" id="RU004473"/>
    </source>
</evidence>
<reference evidence="9 10" key="1">
    <citation type="submission" date="2017-01" db="EMBL/GenBank/DDBJ databases">
        <title>The cable genome- insights into the physiology and evolution of filamentous bacteria capable of sulfide oxidation via long distance electron transfer.</title>
        <authorList>
            <person name="Schreiber L."/>
            <person name="Bjerg J.T."/>
            <person name="Boggild A."/>
            <person name="Van De Vossenberg J."/>
            <person name="Meysman F."/>
            <person name="Nielsen L.P."/>
            <person name="Schramm A."/>
            <person name="Kjeldsen K.U."/>
        </authorList>
    </citation>
    <scope>NUCLEOTIDE SEQUENCE [LARGE SCALE GENOMIC DNA]</scope>
    <source>
        <strain evidence="9">A1</strain>
    </source>
</reference>
<keyword evidence="6 7" id="KW-0456">Lyase</keyword>
<sequence>MKKKNMAKTVLVTGGCGFIGANFVRLILETRQDWRVINLDKLTYAGNLHNLEDVSGHPNYRFVRGDICDQTLLDNLFSEEQIDTVVHFAAESHVDRSITGPAEFIQTNITGTFTLLEAAKKQWLDNGQKNEQCRFLHVSTDEVYGSLGATGFFTEQTSYDPRSPYSASKASSDHLVRAYFHTYGLPILITNCSNNYGPYQFPEKLIPLVLNNGMQGKELPVYGDGGNVRDWLYVQDHCEAIVQVVEQGRRGEAYNIGGHNEKNNLQVVELLCDMLDKKLGLLPSGKARRSLITFVKDRLGHDRRYAIDADKIDQELGWTPKYTFEQGIEKTVTWYLDNQEWMESVMDGSYQEYYTKMYGK</sequence>
<dbReference type="Gene3D" id="3.40.50.720">
    <property type="entry name" value="NAD(P)-binding Rossmann-like Domain"/>
    <property type="match status" value="1"/>
</dbReference>
<evidence type="ECO:0000256" key="2">
    <source>
        <dbReference type="ARBA" id="ARBA00001911"/>
    </source>
</evidence>
<evidence type="ECO:0000256" key="3">
    <source>
        <dbReference type="ARBA" id="ARBA00008178"/>
    </source>
</evidence>
<dbReference type="InterPro" id="IPR036291">
    <property type="entry name" value="NAD(P)-bd_dom_sf"/>
</dbReference>
<evidence type="ECO:0000313" key="9">
    <source>
        <dbReference type="EMBL" id="RWX47373.1"/>
    </source>
</evidence>
<comment type="similarity">
    <text evidence="3 7">Belongs to the NAD(P)-dependent epimerase/dehydratase family. dTDP-glucose dehydratase subfamily.</text>
</comment>
<evidence type="ECO:0000256" key="1">
    <source>
        <dbReference type="ARBA" id="ARBA00001539"/>
    </source>
</evidence>
<gene>
    <name evidence="9" type="ORF">VT98_12203</name>
</gene>
<dbReference type="EMBL" id="MTKP01000220">
    <property type="protein sequence ID" value="RWX47373.1"/>
    <property type="molecule type" value="Genomic_DNA"/>
</dbReference>
<dbReference type="Gene3D" id="3.90.25.10">
    <property type="entry name" value="UDP-galactose 4-epimerase, domain 1"/>
    <property type="match status" value="1"/>
</dbReference>
<proteinExistence type="inferred from homology"/>
<evidence type="ECO:0000259" key="8">
    <source>
        <dbReference type="Pfam" id="PF16363"/>
    </source>
</evidence>
<accession>A0A444J2Z8</accession>
<dbReference type="EC" id="4.2.1.46" evidence="4 7"/>
<keyword evidence="10" id="KW-1185">Reference proteome</keyword>
<feature type="domain" description="NAD(P)-binding" evidence="8">
    <location>
        <begin position="11"/>
        <end position="331"/>
    </location>
</feature>
<dbReference type="SUPFAM" id="SSF51735">
    <property type="entry name" value="NAD(P)-binding Rossmann-fold domains"/>
    <property type="match status" value="1"/>
</dbReference>
<dbReference type="Pfam" id="PF16363">
    <property type="entry name" value="GDP_Man_Dehyd"/>
    <property type="match status" value="1"/>
</dbReference>
<dbReference type="NCBIfam" id="TIGR01181">
    <property type="entry name" value="dTDP_gluc_dehyt"/>
    <property type="match status" value="1"/>
</dbReference>
<evidence type="ECO:0000256" key="6">
    <source>
        <dbReference type="ARBA" id="ARBA00023239"/>
    </source>
</evidence>